<protein>
    <submittedName>
        <fullName evidence="1">Uncharacterized protein</fullName>
    </submittedName>
</protein>
<gene>
    <name evidence="1" type="ORF">F383_16699</name>
</gene>
<name>A0A0B0NN76_GOSAR</name>
<organism evidence="1 2">
    <name type="scientific">Gossypium arboreum</name>
    <name type="common">Tree cotton</name>
    <name type="synonym">Gossypium nanking</name>
    <dbReference type="NCBI Taxonomy" id="29729"/>
    <lineage>
        <taxon>Eukaryota</taxon>
        <taxon>Viridiplantae</taxon>
        <taxon>Streptophyta</taxon>
        <taxon>Embryophyta</taxon>
        <taxon>Tracheophyta</taxon>
        <taxon>Spermatophyta</taxon>
        <taxon>Magnoliopsida</taxon>
        <taxon>eudicotyledons</taxon>
        <taxon>Gunneridae</taxon>
        <taxon>Pentapetalae</taxon>
        <taxon>rosids</taxon>
        <taxon>malvids</taxon>
        <taxon>Malvales</taxon>
        <taxon>Malvaceae</taxon>
        <taxon>Malvoideae</taxon>
        <taxon>Gossypium</taxon>
    </lineage>
</organism>
<evidence type="ECO:0000313" key="2">
    <source>
        <dbReference type="Proteomes" id="UP000032142"/>
    </source>
</evidence>
<dbReference type="Proteomes" id="UP000032142">
    <property type="component" value="Unassembled WGS sequence"/>
</dbReference>
<reference evidence="2" key="1">
    <citation type="submission" date="2014-09" db="EMBL/GenBank/DDBJ databases">
        <authorList>
            <person name="Mudge J."/>
            <person name="Ramaraj T."/>
            <person name="Lindquist I.E."/>
            <person name="Bharti A.K."/>
            <person name="Sundararajan A."/>
            <person name="Cameron C.T."/>
            <person name="Woodward J.E."/>
            <person name="May G.D."/>
            <person name="Brubaker C."/>
            <person name="Broadhvest J."/>
            <person name="Wilkins T.A."/>
        </authorList>
    </citation>
    <scope>NUCLEOTIDE SEQUENCE</scope>
    <source>
        <strain evidence="2">cv. AKA8401</strain>
    </source>
</reference>
<proteinExistence type="predicted"/>
<sequence length="32" mass="3663">MHTRCHRSINGLTHTSCQSRHSYPVLLTQAVK</sequence>
<keyword evidence="2" id="KW-1185">Reference proteome</keyword>
<dbReference type="EMBL" id="KN400881">
    <property type="protein sequence ID" value="KHG14112.1"/>
    <property type="molecule type" value="Genomic_DNA"/>
</dbReference>
<accession>A0A0B0NN76</accession>
<dbReference type="AlphaFoldDB" id="A0A0B0NN76"/>
<evidence type="ECO:0000313" key="1">
    <source>
        <dbReference type="EMBL" id="KHG14112.1"/>
    </source>
</evidence>